<evidence type="ECO:0008006" key="2">
    <source>
        <dbReference type="Google" id="ProtNLM"/>
    </source>
</evidence>
<protein>
    <recommendedName>
        <fullName evidence="2">Protein kinase domain-containing protein</fullName>
    </recommendedName>
</protein>
<sequence length="159" mass="19188">VSEDQYMMHFSHEFFFLKEVEHMERLSDKSYAPEVDKIDISKLAIYLPRYDNLNHLIAENKAPDDWKEQVHKIIEDLERGNIYKLNLFTHCFYVKEGKLHIIDLYGCVFDDEIVMFDQINPILSKRSRNLFLQFKELDGIMDMREAYRYSKVNNVWNLQ</sequence>
<proteinExistence type="predicted"/>
<dbReference type="AlphaFoldDB" id="A0A381U8Z9"/>
<name>A0A381U8Z9_9ZZZZ</name>
<gene>
    <name evidence="1" type="ORF">METZ01_LOCUS76882</name>
</gene>
<dbReference type="SUPFAM" id="SSF56322">
    <property type="entry name" value="ADC synthase"/>
    <property type="match status" value="1"/>
</dbReference>
<evidence type="ECO:0000313" key="1">
    <source>
        <dbReference type="EMBL" id="SVA24028.1"/>
    </source>
</evidence>
<organism evidence="1">
    <name type="scientific">marine metagenome</name>
    <dbReference type="NCBI Taxonomy" id="408172"/>
    <lineage>
        <taxon>unclassified sequences</taxon>
        <taxon>metagenomes</taxon>
        <taxon>ecological metagenomes</taxon>
    </lineage>
</organism>
<dbReference type="EMBL" id="UINC01005863">
    <property type="protein sequence ID" value="SVA24028.1"/>
    <property type="molecule type" value="Genomic_DNA"/>
</dbReference>
<accession>A0A381U8Z9</accession>
<feature type="non-terminal residue" evidence="1">
    <location>
        <position position="1"/>
    </location>
</feature>
<reference evidence="1" key="1">
    <citation type="submission" date="2018-05" db="EMBL/GenBank/DDBJ databases">
        <authorList>
            <person name="Lanie J.A."/>
            <person name="Ng W.-L."/>
            <person name="Kazmierczak K.M."/>
            <person name="Andrzejewski T.M."/>
            <person name="Davidsen T.M."/>
            <person name="Wayne K.J."/>
            <person name="Tettelin H."/>
            <person name="Glass J.I."/>
            <person name="Rusch D."/>
            <person name="Podicherti R."/>
            <person name="Tsui H.-C.T."/>
            <person name="Winkler M.E."/>
        </authorList>
    </citation>
    <scope>NUCLEOTIDE SEQUENCE</scope>
</reference>
<dbReference type="InterPro" id="IPR005801">
    <property type="entry name" value="ADC_synthase"/>
</dbReference>